<gene>
    <name evidence="2" type="ORF">PSM36_1485</name>
</gene>
<dbReference type="InterPro" id="IPR024361">
    <property type="entry name" value="BACON"/>
</dbReference>
<dbReference type="AlphaFoldDB" id="A0A1R3SVG4"/>
<organism evidence="2 3">
    <name type="scientific">Proteiniphilum saccharofermentans</name>
    <dbReference type="NCBI Taxonomy" id="1642647"/>
    <lineage>
        <taxon>Bacteria</taxon>
        <taxon>Pseudomonadati</taxon>
        <taxon>Bacteroidota</taxon>
        <taxon>Bacteroidia</taxon>
        <taxon>Bacteroidales</taxon>
        <taxon>Dysgonomonadaceae</taxon>
        <taxon>Proteiniphilum</taxon>
    </lineage>
</organism>
<dbReference type="Gene3D" id="2.60.40.10">
    <property type="entry name" value="Immunoglobulins"/>
    <property type="match status" value="3"/>
</dbReference>
<reference evidence="2 3" key="1">
    <citation type="submission" date="2016-08" db="EMBL/GenBank/DDBJ databases">
        <authorList>
            <person name="Seilhamer J.J."/>
        </authorList>
    </citation>
    <scope>NUCLEOTIDE SEQUENCE [LARGE SCALE GENOMIC DNA]</scope>
    <source>
        <strain evidence="2">M3/6</strain>
    </source>
</reference>
<proteinExistence type="predicted"/>
<dbReference type="EMBL" id="LT605205">
    <property type="protein sequence ID" value="SCD20306.1"/>
    <property type="molecule type" value="Genomic_DNA"/>
</dbReference>
<dbReference type="Pfam" id="PF19190">
    <property type="entry name" value="BACON_2"/>
    <property type="match status" value="3"/>
</dbReference>
<keyword evidence="3" id="KW-1185">Reference proteome</keyword>
<sequence>MKRSIPTLFVAFLGFLNIISCTKDDPISKGFITPGTSQSISLEAGAASSEFVFSTNSNWTARASESWLSVSPSSGGAGENIKLKVSAGENTQYETRSATVTISAGEATLTLTVQQASKKGFEISQASFSIGKDGGNVNIPVKANVSYTCTVSESAKSWLSVTQLKSLTDYTIVLSASKNETYDARTGTVTIAYENQTSTITVTQSQNEEIIVTQKEFEINSKGGELRIPVTTNIEYECSVMDGAQEWITISQSQTRGLEEYSIVLQVAENVGYTGRVGQIKVTGVGKESFITIIQGGNIRITDLGDDFYLHSSGRVIATHYKGRNNDDLLRLIYSKFEDEFDFAFYVYEDDSYFIGGGYSTLMNNIKGIGREIEGNSIYNHNLYAEKLFGTILFGGYQEFNPEIIKHELCHTWANYLRSTYQLIGEQEHEIFAHWGFSDVNGMLGGFDKKTFTANIEGNPKWYHAPNINYSETWDAQGATMGIEDKTYAPLELYLMGLISAEEVPDVTFYSGLSNIPDSRFSLADGYFAAEKSETWSIEDIIERFGAREPAYPNTQKEFRILTVILTKEAREIQDTEWELVDNMLLKMSYAGKDDDNSSLNFWEATLGKATLKVDELDKILK</sequence>
<dbReference type="CDD" id="cd14948">
    <property type="entry name" value="BACON"/>
    <property type="match status" value="3"/>
</dbReference>
<dbReference type="Proteomes" id="UP000187464">
    <property type="component" value="Chromosome I"/>
</dbReference>
<evidence type="ECO:0000313" key="3">
    <source>
        <dbReference type="Proteomes" id="UP000187464"/>
    </source>
</evidence>
<name>A0A1R3SVG4_9BACT</name>
<accession>A0A1R3SVG4</accession>
<feature type="domain" description="BACON" evidence="1">
    <location>
        <begin position="209"/>
        <end position="297"/>
    </location>
</feature>
<evidence type="ECO:0000259" key="1">
    <source>
        <dbReference type="Pfam" id="PF19190"/>
    </source>
</evidence>
<dbReference type="KEGG" id="psac:PSM36_1485"/>
<dbReference type="RefSeq" id="WP_076930278.1">
    <property type="nucleotide sequence ID" value="NZ_LT605205.1"/>
</dbReference>
<dbReference type="STRING" id="1642647.PSM36_1485"/>
<dbReference type="InterPro" id="IPR013783">
    <property type="entry name" value="Ig-like_fold"/>
</dbReference>
<evidence type="ECO:0000313" key="2">
    <source>
        <dbReference type="EMBL" id="SCD20306.1"/>
    </source>
</evidence>
<feature type="domain" description="BACON" evidence="1">
    <location>
        <begin position="31"/>
        <end position="117"/>
    </location>
</feature>
<protein>
    <submittedName>
        <fullName evidence="2">Bacteroidetes-Associated Carbohydrate-binding Often N-terminal</fullName>
    </submittedName>
</protein>
<feature type="domain" description="BACON" evidence="1">
    <location>
        <begin position="121"/>
        <end position="206"/>
    </location>
</feature>